<accession>A0AAV2AEA6</accession>
<evidence type="ECO:0000313" key="3">
    <source>
        <dbReference type="Proteomes" id="UP001497382"/>
    </source>
</evidence>
<dbReference type="InterPro" id="IPR019446">
    <property type="entry name" value="BMT5-like"/>
</dbReference>
<feature type="domain" description="FDX-ACB" evidence="1">
    <location>
        <begin position="501"/>
        <end position="592"/>
    </location>
</feature>
<dbReference type="SUPFAM" id="SSF54991">
    <property type="entry name" value="Anticodon-binding domain of PheRS"/>
    <property type="match status" value="1"/>
</dbReference>
<dbReference type="AlphaFoldDB" id="A0AAV2AEA6"/>
<dbReference type="Pfam" id="PF03147">
    <property type="entry name" value="FDX-ACB"/>
    <property type="match status" value="1"/>
</dbReference>
<organism evidence="2 3">
    <name type="scientific">Larinioides sclopetarius</name>
    <dbReference type="NCBI Taxonomy" id="280406"/>
    <lineage>
        <taxon>Eukaryota</taxon>
        <taxon>Metazoa</taxon>
        <taxon>Ecdysozoa</taxon>
        <taxon>Arthropoda</taxon>
        <taxon>Chelicerata</taxon>
        <taxon>Arachnida</taxon>
        <taxon>Araneae</taxon>
        <taxon>Araneomorphae</taxon>
        <taxon>Entelegynae</taxon>
        <taxon>Araneoidea</taxon>
        <taxon>Araneidae</taxon>
        <taxon>Larinioides</taxon>
    </lineage>
</organism>
<keyword evidence="3" id="KW-1185">Reference proteome</keyword>
<dbReference type="PANTHER" id="PTHR11538:SF26">
    <property type="entry name" value="FERREDOXIN-FOLD ANTICODON-BINDING DOMAIN-CONTAINING PROTEIN 1"/>
    <property type="match status" value="1"/>
</dbReference>
<dbReference type="InterPro" id="IPR005121">
    <property type="entry name" value="Fdx_antiC-bd"/>
</dbReference>
<proteinExistence type="predicted"/>
<evidence type="ECO:0000259" key="1">
    <source>
        <dbReference type="PROSITE" id="PS51447"/>
    </source>
</evidence>
<evidence type="ECO:0000313" key="2">
    <source>
        <dbReference type="EMBL" id="CAL1282266.1"/>
    </source>
</evidence>
<dbReference type="SMART" id="SM00896">
    <property type="entry name" value="FDX-ACB"/>
    <property type="match status" value="1"/>
</dbReference>
<dbReference type="GO" id="GO:0005737">
    <property type="term" value="C:cytoplasm"/>
    <property type="evidence" value="ECO:0007669"/>
    <property type="project" value="TreeGrafter"/>
</dbReference>
<dbReference type="EMBL" id="CAXIEN010000154">
    <property type="protein sequence ID" value="CAL1282266.1"/>
    <property type="molecule type" value="Genomic_DNA"/>
</dbReference>
<gene>
    <name evidence="2" type="ORF">LARSCL_LOCUS12007</name>
</gene>
<dbReference type="Pfam" id="PF10354">
    <property type="entry name" value="BMT5-like"/>
    <property type="match status" value="1"/>
</dbReference>
<protein>
    <recommendedName>
        <fullName evidence="1">FDX-ACB domain-containing protein</fullName>
    </recommendedName>
</protein>
<dbReference type="GO" id="GO:0070475">
    <property type="term" value="P:rRNA base methylation"/>
    <property type="evidence" value="ECO:0007669"/>
    <property type="project" value="InterPro"/>
</dbReference>
<dbReference type="PANTHER" id="PTHR11538">
    <property type="entry name" value="PHENYLALANYL-TRNA SYNTHETASE"/>
    <property type="match status" value="1"/>
</dbReference>
<comment type="caution">
    <text evidence="2">The sequence shown here is derived from an EMBL/GenBank/DDBJ whole genome shotgun (WGS) entry which is preliminary data.</text>
</comment>
<dbReference type="Proteomes" id="UP001497382">
    <property type="component" value="Unassembled WGS sequence"/>
</dbReference>
<name>A0AAV2AEA6_9ARAC</name>
<dbReference type="GO" id="GO:0070042">
    <property type="term" value="F:rRNA (uridine-N3-)-methyltransferase activity"/>
    <property type="evidence" value="ECO:0007669"/>
    <property type="project" value="InterPro"/>
</dbReference>
<sequence>MKNYTLFVGEGNFSFSASYIQNLEHSKCHEQVVATALISRCLTSEEKSNIQFIEDHGGTVHTNVDATMLENHPIISRYLYSKIYFYFPHVPKKMNIKENRKLVENFFISAEKVLQEGGNIIITLCRKQGGTDAEVMPRLFENSWKIVNLAASASLILCDIEFFNSELYNAYKCSGYRGLSKQFNTEGAVTHFFCRGQTVLVPNNNFGIHSSSNNIENFIQNIKYIFECLSKKASLPYSKIVVDLDNAASSSFISLDKILINDLIFCKNIVSPCASVSLNEEPDACENLSICDMCMDTIISEFLRSKGNDESITTSLISCICCIHYFKSHFHPFMHFISYFSSSFDSLLKGFQSILEHLKLKFPLNSLDFCYLDMSHNINAKISNQDQSLYSHYECEYIQSVYALCSVAKSSCCTFFTDIEIVTEHRKKNCRPSVKKTFEIGYIVKFTHFEKLYYVFMLNLEVISCIKFHAMDYRILLLEDSYFCNKVYQDSSFLVYRSVSLYPPLYLHDVSFWVSESFREESLFILVWNVIGSLVKSIKLIDTYRDISTKRESRCYRFYYQSFNKVLNKENVLKIHLHVRKAIESNLKVQLR</sequence>
<reference evidence="2 3" key="1">
    <citation type="submission" date="2024-04" db="EMBL/GenBank/DDBJ databases">
        <authorList>
            <person name="Rising A."/>
            <person name="Reimegard J."/>
            <person name="Sonavane S."/>
            <person name="Akerstrom W."/>
            <person name="Nylinder S."/>
            <person name="Hedman E."/>
            <person name="Kallberg Y."/>
        </authorList>
    </citation>
    <scope>NUCLEOTIDE SEQUENCE [LARGE SCALE GENOMIC DNA]</scope>
</reference>
<dbReference type="InterPro" id="IPR036690">
    <property type="entry name" value="Fdx_antiC-bd_sf"/>
</dbReference>
<dbReference type="Gene3D" id="3.30.70.380">
    <property type="entry name" value="Ferrodoxin-fold anticodon-binding domain"/>
    <property type="match status" value="1"/>
</dbReference>
<dbReference type="PROSITE" id="PS51447">
    <property type="entry name" value="FDX_ACB"/>
    <property type="match status" value="1"/>
</dbReference>